<dbReference type="GO" id="GO:0008270">
    <property type="term" value="F:zinc ion binding"/>
    <property type="evidence" value="ECO:0007669"/>
    <property type="project" value="UniProtKB-KW"/>
</dbReference>
<reference evidence="8 9" key="1">
    <citation type="submission" date="2010-05" db="EMBL/GenBank/DDBJ databases">
        <title>The Genome Sequence of Thecamonas trahens ATCC 50062.</title>
        <authorList>
            <consortium name="The Broad Institute Genome Sequencing Platform"/>
            <person name="Russ C."/>
            <person name="Cuomo C."/>
            <person name="Shea T."/>
            <person name="Young S.K."/>
            <person name="Zeng Q."/>
            <person name="Koehrsen M."/>
            <person name="Haas B."/>
            <person name="Borodovsky M."/>
            <person name="Guigo R."/>
            <person name="Alvarado L."/>
            <person name="Berlin A."/>
            <person name="Bochicchio J."/>
            <person name="Borenstein D."/>
            <person name="Chapman S."/>
            <person name="Chen Z."/>
            <person name="Freedman E."/>
            <person name="Gellesch M."/>
            <person name="Goldberg J."/>
            <person name="Griggs A."/>
            <person name="Gujja S."/>
            <person name="Heilman E."/>
            <person name="Heiman D."/>
            <person name="Hepburn T."/>
            <person name="Howarth C."/>
            <person name="Jen D."/>
            <person name="Larson L."/>
            <person name="Mehta T."/>
            <person name="Park D."/>
            <person name="Pearson M."/>
            <person name="Roberts A."/>
            <person name="Saif S."/>
            <person name="Shenoy N."/>
            <person name="Sisk P."/>
            <person name="Stolte C."/>
            <person name="Sykes S."/>
            <person name="Thomson T."/>
            <person name="Walk T."/>
            <person name="White J."/>
            <person name="Yandava C."/>
            <person name="Burger G."/>
            <person name="Gray M.W."/>
            <person name="Holland P.W.H."/>
            <person name="King N."/>
            <person name="Lang F.B.F."/>
            <person name="Roger A.J."/>
            <person name="Ruiz-Trillo I."/>
            <person name="Lander E."/>
            <person name="Nusbaum C."/>
        </authorList>
    </citation>
    <scope>NUCLEOTIDE SEQUENCE [LARGE SCALE GENOMIC DNA]</scope>
    <source>
        <strain evidence="8 9">ATCC 50062</strain>
    </source>
</reference>
<dbReference type="PROSITE" id="PS51039">
    <property type="entry name" value="ZF_AN1"/>
    <property type="match status" value="1"/>
</dbReference>
<dbReference type="PANTHER" id="PTHR10634:SF67">
    <property type="entry name" value="AN1-TYPE ZINC FINGER PROTEIN 3"/>
    <property type="match status" value="1"/>
</dbReference>
<feature type="domain" description="A20-type" evidence="6">
    <location>
        <begin position="4"/>
        <end position="38"/>
    </location>
</feature>
<keyword evidence="3" id="KW-0862">Zinc</keyword>
<dbReference type="GeneID" id="25562951"/>
<dbReference type="SUPFAM" id="SSF118310">
    <property type="entry name" value="AN1-like Zinc finger"/>
    <property type="match status" value="1"/>
</dbReference>
<dbReference type="GO" id="GO:0003677">
    <property type="term" value="F:DNA binding"/>
    <property type="evidence" value="ECO:0007669"/>
    <property type="project" value="InterPro"/>
</dbReference>
<sequence length="232" mass="24088">MTSKNPGLECAAGCGFCGTAQNDGLCSVCFAASKPRSDSAGCLGLTSMDIPRARKADLPPEAISDAAAAGGDRVPRPSAPVPMRATPLIPGALTLSQDSPEASALPPPAIAPGPADSLAPKAIPIPATPAPAPAPVPAPSTEAAPPPVQPLATASASSGKSRKRKRPQGKKNRCYECRKKVGLHGFTCECDFVFCGKHRYRYAHQCEVDVRERARKQLASLNTGRTTKIIKI</sequence>
<dbReference type="PROSITE" id="PS51036">
    <property type="entry name" value="ZF_A20"/>
    <property type="match status" value="1"/>
</dbReference>
<feature type="compositionally biased region" description="Basic residues" evidence="5">
    <location>
        <begin position="160"/>
        <end position="171"/>
    </location>
</feature>
<dbReference type="Gene3D" id="1.20.5.4770">
    <property type="match status" value="1"/>
</dbReference>
<dbReference type="Pfam" id="PF01754">
    <property type="entry name" value="zf-A20"/>
    <property type="match status" value="1"/>
</dbReference>
<evidence type="ECO:0000313" key="9">
    <source>
        <dbReference type="Proteomes" id="UP000054408"/>
    </source>
</evidence>
<gene>
    <name evidence="8" type="ORF">AMSG_03339</name>
</gene>
<dbReference type="InterPro" id="IPR050652">
    <property type="entry name" value="AN1_A20_ZnFinger"/>
</dbReference>
<evidence type="ECO:0000256" key="5">
    <source>
        <dbReference type="SAM" id="MobiDB-lite"/>
    </source>
</evidence>
<evidence type="ECO:0000313" key="8">
    <source>
        <dbReference type="EMBL" id="KNC46908.1"/>
    </source>
</evidence>
<evidence type="ECO:0000256" key="1">
    <source>
        <dbReference type="ARBA" id="ARBA00022723"/>
    </source>
</evidence>
<dbReference type="SMART" id="SM00154">
    <property type="entry name" value="ZnF_AN1"/>
    <property type="match status" value="1"/>
</dbReference>
<dbReference type="Gene3D" id="4.10.1110.10">
    <property type="entry name" value="AN1-like Zinc finger"/>
    <property type="match status" value="1"/>
</dbReference>
<dbReference type="OrthoDB" id="428577at2759"/>
<dbReference type="SUPFAM" id="SSF57716">
    <property type="entry name" value="Glucocorticoid receptor-like (DNA-binding domain)"/>
    <property type="match status" value="1"/>
</dbReference>
<evidence type="ECO:0000256" key="4">
    <source>
        <dbReference type="PROSITE-ProRule" id="PRU00449"/>
    </source>
</evidence>
<feature type="domain" description="AN1-type" evidence="7">
    <location>
        <begin position="168"/>
        <end position="214"/>
    </location>
</feature>
<dbReference type="SMART" id="SM00259">
    <property type="entry name" value="ZnF_A20"/>
    <property type="match status" value="1"/>
</dbReference>
<dbReference type="InterPro" id="IPR000058">
    <property type="entry name" value="Znf_AN1"/>
</dbReference>
<dbReference type="RefSeq" id="XP_013760181.1">
    <property type="nucleotide sequence ID" value="XM_013904727.1"/>
</dbReference>
<feature type="compositionally biased region" description="Pro residues" evidence="5">
    <location>
        <begin position="126"/>
        <end position="149"/>
    </location>
</feature>
<evidence type="ECO:0000256" key="3">
    <source>
        <dbReference type="ARBA" id="ARBA00022833"/>
    </source>
</evidence>
<name>A0A0L0D6H4_THETB</name>
<feature type="compositionally biased region" description="Low complexity" evidence="5">
    <location>
        <begin position="112"/>
        <end position="125"/>
    </location>
</feature>
<feature type="region of interest" description="Disordered" evidence="5">
    <location>
        <begin position="93"/>
        <end position="171"/>
    </location>
</feature>
<evidence type="ECO:0000259" key="6">
    <source>
        <dbReference type="PROSITE" id="PS51036"/>
    </source>
</evidence>
<dbReference type="EMBL" id="GL349444">
    <property type="protein sequence ID" value="KNC46908.1"/>
    <property type="molecule type" value="Genomic_DNA"/>
</dbReference>
<organism evidence="8 9">
    <name type="scientific">Thecamonas trahens ATCC 50062</name>
    <dbReference type="NCBI Taxonomy" id="461836"/>
    <lineage>
        <taxon>Eukaryota</taxon>
        <taxon>Apusozoa</taxon>
        <taxon>Apusomonadida</taxon>
        <taxon>Apusomonadidae</taxon>
        <taxon>Thecamonas</taxon>
    </lineage>
</organism>
<keyword evidence="9" id="KW-1185">Reference proteome</keyword>
<accession>A0A0L0D6H4</accession>
<dbReference type="eggNOG" id="KOG3173">
    <property type="taxonomic scope" value="Eukaryota"/>
</dbReference>
<dbReference type="InterPro" id="IPR002653">
    <property type="entry name" value="Znf_A20"/>
</dbReference>
<dbReference type="Proteomes" id="UP000054408">
    <property type="component" value="Unassembled WGS sequence"/>
</dbReference>
<dbReference type="Pfam" id="PF01428">
    <property type="entry name" value="zf-AN1"/>
    <property type="match status" value="1"/>
</dbReference>
<keyword evidence="2 4" id="KW-0863">Zinc-finger</keyword>
<dbReference type="STRING" id="461836.A0A0L0D6H4"/>
<protein>
    <submittedName>
        <fullName evidence="8">Awp1-pending-prov protein</fullName>
    </submittedName>
</protein>
<dbReference type="PANTHER" id="PTHR10634">
    <property type="entry name" value="AN1-TYPE ZINC FINGER PROTEIN"/>
    <property type="match status" value="1"/>
</dbReference>
<proteinExistence type="predicted"/>
<dbReference type="AlphaFoldDB" id="A0A0L0D6H4"/>
<dbReference type="InterPro" id="IPR035896">
    <property type="entry name" value="AN1-like_Znf"/>
</dbReference>
<evidence type="ECO:0000259" key="7">
    <source>
        <dbReference type="PROSITE" id="PS51039"/>
    </source>
</evidence>
<evidence type="ECO:0000256" key="2">
    <source>
        <dbReference type="ARBA" id="ARBA00022771"/>
    </source>
</evidence>
<keyword evidence="1" id="KW-0479">Metal-binding</keyword>